<keyword evidence="3" id="KW-1185">Reference proteome</keyword>
<dbReference type="EMBL" id="MU002128">
    <property type="protein sequence ID" value="KAF2789559.1"/>
    <property type="molecule type" value="Genomic_DNA"/>
</dbReference>
<feature type="compositionally biased region" description="Low complexity" evidence="1">
    <location>
        <begin position="273"/>
        <end position="282"/>
    </location>
</feature>
<feature type="compositionally biased region" description="Pro residues" evidence="1">
    <location>
        <begin position="244"/>
        <end position="255"/>
    </location>
</feature>
<feature type="compositionally biased region" description="Polar residues" evidence="1">
    <location>
        <begin position="622"/>
        <end position="664"/>
    </location>
</feature>
<sequence>MGEDWKYYSVEDYNTWKRKQGRNFRSPPRANYLAAANHIKNILDGKKLSWAATCGLAMLCLGSRRDMPDIHIVYDDRDFQRIKTKLEADKRVSLPKGMIPLFPAKILIATGPKYKDASCMENVEVEVDLVPPGMNGAPNIDIFRKNQVLLRLNLDGKMNNFRGLNMLYLVKTTLQYCKSEDLAWDPKKDITFLCQSYASEIEKIRHQLNQKEIQELFLSTPYFAKLSADDQRKCYHALLDREPPPIMSITPPPPQFGHRASNSAPGQLPKPPLLSQKSSPSLNTAARHSSSFLSPPLPGKPKSRPAEAPLNPPANNPTGPQAQLVPIYSTTADSRSRYRAISAPNTSNEGPNKNPQITAVNASRPLSMDSRTPHQQAPNQFYSTSRGVGVQNGPNFSRPHMVQNQAHAPMSAQTMGPISQKSMPDLKPSPSATVPIPTHPHNIIPPGPRASHAPTPSSSHAITPAGIAGAQRVQSKLSPQNTPQGSPQRSHNNDSARQPNPSGPSGTKAVPIPAQGKAPLAAQRIEEYRSNATSNSTPSSILIPAEGSATQTAGLRLVGPDGLYRPPEKPAQPTRSAPTRAPNQSSGPRVASGPVSRPPIPNQTSLAFELDASPAQAKPRSISPQELPTEPVTSTQPQANVPQSTPVSQNQQYKQSNPSAQTQPVAPPEFAHLVHNVTSQHQLPVTTSTLTPNIQNELLPNDNIPESLMAGGKARQRSPSRSPQRSPQNSPQLSPQPSPNMQVNASKYRYYSPSSSPNNGIIPSYAAPVSEYKAYSGPISPPAPGQLQKSHTYGASPAAMGNVATKSQGSAYTTQNTQPAQYLFPDSNPLAENLTPPISPPDKCDSHHTPQKQSMSMSSKDTRASVMGAGASGYAAFSYHNNEELHMHTQTQTQTQYQQPRNEAWFAKYATQEAQSQIESQSQQHSQLPQQQLQQWEHQPQVSASKATEPQYTNAHSDQTIQNTSPNQQPIAQAPLQWTHPALQHRNNDLTQPHTIQTQHPLTHSNIATYDSPTTSLHQRNTSHDSDKLAQEYQSELPKYGQRGYGSGNANASEEAQYVHKPEDGWKKDVDEGKGNGSKRISEMYEFIDFT</sequence>
<dbReference type="OrthoDB" id="10066232at2759"/>
<feature type="compositionally biased region" description="Polar residues" evidence="1">
    <location>
        <begin position="283"/>
        <end position="293"/>
    </location>
</feature>
<protein>
    <submittedName>
        <fullName evidence="2">Uncharacterized protein</fullName>
    </submittedName>
</protein>
<dbReference type="AlphaFoldDB" id="A0A6A6WZP2"/>
<evidence type="ECO:0000256" key="1">
    <source>
        <dbReference type="SAM" id="MobiDB-lite"/>
    </source>
</evidence>
<feature type="compositionally biased region" description="Low complexity" evidence="1">
    <location>
        <begin position="916"/>
        <end position="941"/>
    </location>
</feature>
<feature type="compositionally biased region" description="Low complexity" evidence="1">
    <location>
        <begin position="449"/>
        <end position="461"/>
    </location>
</feature>
<feature type="compositionally biased region" description="Polar residues" evidence="1">
    <location>
        <begin position="406"/>
        <end position="422"/>
    </location>
</feature>
<organism evidence="2 3">
    <name type="scientific">Melanomma pulvis-pyrius CBS 109.77</name>
    <dbReference type="NCBI Taxonomy" id="1314802"/>
    <lineage>
        <taxon>Eukaryota</taxon>
        <taxon>Fungi</taxon>
        <taxon>Dikarya</taxon>
        <taxon>Ascomycota</taxon>
        <taxon>Pezizomycotina</taxon>
        <taxon>Dothideomycetes</taxon>
        <taxon>Pleosporomycetidae</taxon>
        <taxon>Pleosporales</taxon>
        <taxon>Melanommataceae</taxon>
        <taxon>Melanomma</taxon>
    </lineage>
</organism>
<feature type="compositionally biased region" description="Polar residues" evidence="1">
    <location>
        <begin position="472"/>
        <end position="505"/>
    </location>
</feature>
<name>A0A6A6WZP2_9PLEO</name>
<feature type="compositionally biased region" description="Low complexity" evidence="1">
    <location>
        <begin position="717"/>
        <end position="735"/>
    </location>
</feature>
<feature type="region of interest" description="Disordered" evidence="1">
    <location>
        <begin position="916"/>
        <end position="967"/>
    </location>
</feature>
<accession>A0A6A6WZP2</accession>
<feature type="compositionally biased region" description="Basic and acidic residues" evidence="1">
    <location>
        <begin position="1057"/>
        <end position="1074"/>
    </location>
</feature>
<evidence type="ECO:0000313" key="3">
    <source>
        <dbReference type="Proteomes" id="UP000799757"/>
    </source>
</evidence>
<reference evidence="2" key="1">
    <citation type="journal article" date="2020" name="Stud. Mycol.">
        <title>101 Dothideomycetes genomes: a test case for predicting lifestyles and emergence of pathogens.</title>
        <authorList>
            <person name="Haridas S."/>
            <person name="Albert R."/>
            <person name="Binder M."/>
            <person name="Bloem J."/>
            <person name="Labutti K."/>
            <person name="Salamov A."/>
            <person name="Andreopoulos B."/>
            <person name="Baker S."/>
            <person name="Barry K."/>
            <person name="Bills G."/>
            <person name="Bluhm B."/>
            <person name="Cannon C."/>
            <person name="Castanera R."/>
            <person name="Culley D."/>
            <person name="Daum C."/>
            <person name="Ezra D."/>
            <person name="Gonzalez J."/>
            <person name="Henrissat B."/>
            <person name="Kuo A."/>
            <person name="Liang C."/>
            <person name="Lipzen A."/>
            <person name="Lutzoni F."/>
            <person name="Magnuson J."/>
            <person name="Mondo S."/>
            <person name="Nolan M."/>
            <person name="Ohm R."/>
            <person name="Pangilinan J."/>
            <person name="Park H.-J."/>
            <person name="Ramirez L."/>
            <person name="Alfaro M."/>
            <person name="Sun H."/>
            <person name="Tritt A."/>
            <person name="Yoshinaga Y."/>
            <person name="Zwiers L.-H."/>
            <person name="Turgeon B."/>
            <person name="Goodwin S."/>
            <person name="Spatafora J."/>
            <person name="Crous P."/>
            <person name="Grigoriev I."/>
        </authorList>
    </citation>
    <scope>NUCLEOTIDE SEQUENCE</scope>
    <source>
        <strain evidence="2">CBS 109.77</strain>
    </source>
</reference>
<feature type="compositionally biased region" description="Polar residues" evidence="1">
    <location>
        <begin position="573"/>
        <end position="587"/>
    </location>
</feature>
<feature type="region of interest" description="Disordered" evidence="1">
    <location>
        <begin position="557"/>
        <end position="665"/>
    </location>
</feature>
<dbReference type="Proteomes" id="UP000799757">
    <property type="component" value="Unassembled WGS sequence"/>
</dbReference>
<proteinExistence type="predicted"/>
<feature type="region of interest" description="Disordered" evidence="1">
    <location>
        <begin position="406"/>
        <end position="513"/>
    </location>
</feature>
<feature type="region of interest" description="Disordered" evidence="1">
    <location>
        <begin position="242"/>
        <end position="323"/>
    </location>
</feature>
<evidence type="ECO:0000313" key="2">
    <source>
        <dbReference type="EMBL" id="KAF2789559.1"/>
    </source>
</evidence>
<feature type="region of interest" description="Disordered" evidence="1">
    <location>
        <begin position="780"/>
        <end position="800"/>
    </location>
</feature>
<feature type="region of interest" description="Disordered" evidence="1">
    <location>
        <begin position="693"/>
        <end position="743"/>
    </location>
</feature>
<feature type="region of interest" description="Disordered" evidence="1">
    <location>
        <begin position="820"/>
        <end position="865"/>
    </location>
</feature>
<feature type="region of interest" description="Disordered" evidence="1">
    <location>
        <begin position="1034"/>
        <end position="1079"/>
    </location>
</feature>
<feature type="compositionally biased region" description="Polar residues" evidence="1">
    <location>
        <begin position="942"/>
        <end position="967"/>
    </location>
</feature>
<gene>
    <name evidence="2" type="ORF">K505DRAFT_420395</name>
</gene>